<dbReference type="OrthoDB" id="2151982at2759"/>
<proteinExistence type="predicted"/>
<protein>
    <recommendedName>
        <fullName evidence="3">Methyltransferase domain-containing protein</fullName>
    </recommendedName>
</protein>
<dbReference type="RefSeq" id="XP_033395406.1">
    <property type="nucleotide sequence ID" value="XM_033543349.1"/>
</dbReference>
<dbReference type="GeneID" id="54300846"/>
<accession>A0A6A6B8K9</accession>
<organism evidence="1 2">
    <name type="scientific">Aplosporella prunicola CBS 121167</name>
    <dbReference type="NCBI Taxonomy" id="1176127"/>
    <lineage>
        <taxon>Eukaryota</taxon>
        <taxon>Fungi</taxon>
        <taxon>Dikarya</taxon>
        <taxon>Ascomycota</taxon>
        <taxon>Pezizomycotina</taxon>
        <taxon>Dothideomycetes</taxon>
        <taxon>Dothideomycetes incertae sedis</taxon>
        <taxon>Botryosphaeriales</taxon>
        <taxon>Aplosporellaceae</taxon>
        <taxon>Aplosporella</taxon>
    </lineage>
</organism>
<gene>
    <name evidence="1" type="ORF">K452DRAFT_310599</name>
</gene>
<dbReference type="EMBL" id="ML995492">
    <property type="protein sequence ID" value="KAF2139693.1"/>
    <property type="molecule type" value="Genomic_DNA"/>
</dbReference>
<reference evidence="1" key="1">
    <citation type="journal article" date="2020" name="Stud. Mycol.">
        <title>101 Dothideomycetes genomes: a test case for predicting lifestyles and emergence of pathogens.</title>
        <authorList>
            <person name="Haridas S."/>
            <person name="Albert R."/>
            <person name="Binder M."/>
            <person name="Bloem J."/>
            <person name="Labutti K."/>
            <person name="Salamov A."/>
            <person name="Andreopoulos B."/>
            <person name="Baker S."/>
            <person name="Barry K."/>
            <person name="Bills G."/>
            <person name="Bluhm B."/>
            <person name="Cannon C."/>
            <person name="Castanera R."/>
            <person name="Culley D."/>
            <person name="Daum C."/>
            <person name="Ezra D."/>
            <person name="Gonzalez J."/>
            <person name="Henrissat B."/>
            <person name="Kuo A."/>
            <person name="Liang C."/>
            <person name="Lipzen A."/>
            <person name="Lutzoni F."/>
            <person name="Magnuson J."/>
            <person name="Mondo S."/>
            <person name="Nolan M."/>
            <person name="Ohm R."/>
            <person name="Pangilinan J."/>
            <person name="Park H.-J."/>
            <person name="Ramirez L."/>
            <person name="Alfaro M."/>
            <person name="Sun H."/>
            <person name="Tritt A."/>
            <person name="Yoshinaga Y."/>
            <person name="Zwiers L.-H."/>
            <person name="Turgeon B."/>
            <person name="Goodwin S."/>
            <person name="Spatafora J."/>
            <person name="Crous P."/>
            <person name="Grigoriev I."/>
        </authorList>
    </citation>
    <scope>NUCLEOTIDE SEQUENCE</scope>
    <source>
        <strain evidence="1">CBS 121167</strain>
    </source>
</reference>
<evidence type="ECO:0000313" key="1">
    <source>
        <dbReference type="EMBL" id="KAF2139693.1"/>
    </source>
</evidence>
<dbReference type="SUPFAM" id="SSF53335">
    <property type="entry name" value="S-adenosyl-L-methionine-dependent methyltransferases"/>
    <property type="match status" value="1"/>
</dbReference>
<evidence type="ECO:0008006" key="3">
    <source>
        <dbReference type="Google" id="ProtNLM"/>
    </source>
</evidence>
<dbReference type="Proteomes" id="UP000799438">
    <property type="component" value="Unassembled WGS sequence"/>
</dbReference>
<name>A0A6A6B8K9_9PEZI</name>
<sequence>MVLPLPPLLPAPTHHADCCLSLSAPLLHALAQHLPKTGAVLSVGSGSGLLEAHLAARLGRPVHGADVANANLSDAAALNRYLPDECAWPVHGTWDLCPLAQHAPAWLFVYPREPALVRRYFDVFAARPADPVRVVVWLGPRADWPDYEAVLAGRKHWSVHVIEGAGLVPYEMIVVVRRNAGV</sequence>
<keyword evidence="2" id="KW-1185">Reference proteome</keyword>
<evidence type="ECO:0000313" key="2">
    <source>
        <dbReference type="Proteomes" id="UP000799438"/>
    </source>
</evidence>
<dbReference type="InterPro" id="IPR029063">
    <property type="entry name" value="SAM-dependent_MTases_sf"/>
</dbReference>
<dbReference type="AlphaFoldDB" id="A0A6A6B8K9"/>
<dbReference type="Gene3D" id="3.40.50.150">
    <property type="entry name" value="Vaccinia Virus protein VP39"/>
    <property type="match status" value="1"/>
</dbReference>